<reference evidence="1" key="1">
    <citation type="submission" date="2020-02" db="EMBL/GenBank/DDBJ databases">
        <authorList>
            <person name="Enbody D E."/>
            <person name="Pettersson E M."/>
        </authorList>
    </citation>
    <scope>NUCLEOTIDE SEQUENCE [LARGE SCALE GENOMIC DNA]</scope>
</reference>
<dbReference type="Ensembl" id="ENSCPVT00000003373.2">
    <property type="protein sequence ID" value="ENSCPVP00000003246.1"/>
    <property type="gene ID" value="ENSCPVG00000002375.2"/>
</dbReference>
<sequence>IPPKAVLKNLAEAVRGRYHCYSSQGEVGDKGERQRLHAGYFELRVKINFVKTCKTFASTAPSSFFPKPPKHKAPLVIQTPGILAKTSADWLKTYGLKAKKLDLYQVLAPNAFSPVEDFVPILKKTVSSTLHEKVMMQFEWCDGTVKNIHVDLPVLYNYQKVLAKMVRIYEKRIDWLSVASRRIWGSVCERRVVVLVDISVTNSTYISHIQHCLRLLLEEQMSNKDCFNIIAMLRDCTVEVDFKDKDKHKSQGLYLLTTGIPDQETHTISAYVAEACSGLDLQLHVCLFSVTEGTDSSGIIPACYATPRETASAFKEIVQAASGRFHWFGEAGIFESDDITSIISEMEKAKNYSQKHSQPGLVVPASYKSVSRKRSALRTLSRGLRTLLDASLSHRSWIFLKEELVAIR</sequence>
<proteinExistence type="predicted"/>
<keyword evidence="2" id="KW-1185">Reference proteome</keyword>
<accession>A0A8C3M9Y9</accession>
<dbReference type="Proteomes" id="UP000694382">
    <property type="component" value="Chromosome 14"/>
</dbReference>
<name>A0A8C3M9Y9_GEOPR</name>
<evidence type="ECO:0000313" key="2">
    <source>
        <dbReference type="Proteomes" id="UP000694382"/>
    </source>
</evidence>
<evidence type="ECO:0000313" key="1">
    <source>
        <dbReference type="Ensembl" id="ENSCPVP00000003246.1"/>
    </source>
</evidence>
<dbReference type="PANTHER" id="PTHR46478:SF1">
    <property type="entry name" value="VON WILLEBRAND FACTOR A DOMAIN-CONTAINING PROTEIN 3A"/>
    <property type="match status" value="1"/>
</dbReference>
<dbReference type="PANTHER" id="PTHR46478">
    <property type="entry name" value="VON WILLEBRAND FACTOR A DOMAIN-CONTAINING PROTEIN 3A"/>
    <property type="match status" value="1"/>
</dbReference>
<protein>
    <submittedName>
        <fullName evidence="1">Uncharacterized protein</fullName>
    </submittedName>
</protein>
<organism evidence="1 2">
    <name type="scientific">Geospiza parvula</name>
    <name type="common">Small tree-finch</name>
    <name type="synonym">Camarhynchus parvulus</name>
    <dbReference type="NCBI Taxonomy" id="87175"/>
    <lineage>
        <taxon>Eukaryota</taxon>
        <taxon>Metazoa</taxon>
        <taxon>Chordata</taxon>
        <taxon>Craniata</taxon>
        <taxon>Vertebrata</taxon>
        <taxon>Euteleostomi</taxon>
        <taxon>Archelosauria</taxon>
        <taxon>Archosauria</taxon>
        <taxon>Dinosauria</taxon>
        <taxon>Saurischia</taxon>
        <taxon>Theropoda</taxon>
        <taxon>Coelurosauria</taxon>
        <taxon>Aves</taxon>
        <taxon>Neognathae</taxon>
        <taxon>Neoaves</taxon>
        <taxon>Telluraves</taxon>
        <taxon>Australaves</taxon>
        <taxon>Passeriformes</taxon>
        <taxon>Thraupidae</taxon>
        <taxon>Camarhynchus</taxon>
    </lineage>
</organism>
<reference evidence="1" key="3">
    <citation type="submission" date="2025-09" db="UniProtKB">
        <authorList>
            <consortium name="Ensembl"/>
        </authorList>
    </citation>
    <scope>IDENTIFICATION</scope>
</reference>
<reference evidence="1" key="2">
    <citation type="submission" date="2025-08" db="UniProtKB">
        <authorList>
            <consortium name="Ensembl"/>
        </authorList>
    </citation>
    <scope>IDENTIFICATION</scope>
</reference>
<dbReference type="AlphaFoldDB" id="A0A8C3M9Y9"/>